<reference evidence="2 3" key="1">
    <citation type="journal article" date="2016" name="Front. Microbiol.">
        <title>Single-Cell (Meta-)Genomics of a Dimorphic Candidatus Thiomargarita nelsonii Reveals Genomic Plasticity.</title>
        <authorList>
            <person name="Flood B.E."/>
            <person name="Fliss P."/>
            <person name="Jones D.S."/>
            <person name="Dick G.J."/>
            <person name="Jain S."/>
            <person name="Kaster A.K."/>
            <person name="Winkel M."/>
            <person name="Mussmann M."/>
            <person name="Bailey J."/>
        </authorList>
    </citation>
    <scope>NUCLEOTIDE SEQUENCE [LARGE SCALE GENOMIC DNA]</scope>
    <source>
        <strain evidence="2">Hydrate Ridge</strain>
    </source>
</reference>
<protein>
    <submittedName>
        <fullName evidence="2">Uncharacterized protein</fullName>
    </submittedName>
</protein>
<accession>A0A0A6RTF1</accession>
<keyword evidence="1" id="KW-0472">Membrane</keyword>
<evidence type="ECO:0000313" key="3">
    <source>
        <dbReference type="Proteomes" id="UP000030428"/>
    </source>
</evidence>
<sequence length="83" mass="8408">MAKIKAFSSCAAAPGTAALGGCGRRTVSGGSRLSATGARDFGSPGSPNPWVLALLPLGFLFFGFGVLGFLFFLINNAKIIVGD</sequence>
<proteinExistence type="predicted"/>
<name>A0A0A6RTF1_9GAMM</name>
<feature type="transmembrane region" description="Helical" evidence="1">
    <location>
        <begin position="50"/>
        <end position="74"/>
    </location>
</feature>
<organism evidence="2 3">
    <name type="scientific">Candidatus Thiomargarita nelsonii</name>
    <dbReference type="NCBI Taxonomy" id="1003181"/>
    <lineage>
        <taxon>Bacteria</taxon>
        <taxon>Pseudomonadati</taxon>
        <taxon>Pseudomonadota</taxon>
        <taxon>Gammaproteobacteria</taxon>
        <taxon>Thiotrichales</taxon>
        <taxon>Thiotrichaceae</taxon>
        <taxon>Thiomargarita</taxon>
    </lineage>
</organism>
<dbReference type="AlphaFoldDB" id="A0A0A6RTF1"/>
<dbReference type="Proteomes" id="UP000030428">
    <property type="component" value="Unassembled WGS sequence"/>
</dbReference>
<evidence type="ECO:0000313" key="2">
    <source>
        <dbReference type="EMBL" id="KHD11040.1"/>
    </source>
</evidence>
<comment type="caution">
    <text evidence="2">The sequence shown here is derived from an EMBL/GenBank/DDBJ whole genome shotgun (WGS) entry which is preliminary data.</text>
</comment>
<gene>
    <name evidence="2" type="ORF">PN36_01870</name>
</gene>
<dbReference type="EMBL" id="JSZA02000004">
    <property type="protein sequence ID" value="KHD11040.1"/>
    <property type="molecule type" value="Genomic_DNA"/>
</dbReference>
<keyword evidence="1" id="KW-0812">Transmembrane</keyword>
<keyword evidence="3" id="KW-1185">Reference proteome</keyword>
<evidence type="ECO:0000256" key="1">
    <source>
        <dbReference type="SAM" id="Phobius"/>
    </source>
</evidence>
<dbReference type="PROSITE" id="PS51257">
    <property type="entry name" value="PROKAR_LIPOPROTEIN"/>
    <property type="match status" value="1"/>
</dbReference>
<keyword evidence="1" id="KW-1133">Transmembrane helix</keyword>